<feature type="domain" description="Protein NO VEIN C-terminal" evidence="1">
    <location>
        <begin position="900"/>
        <end position="972"/>
    </location>
</feature>
<dbReference type="Proteomes" id="UP000249518">
    <property type="component" value="Unassembled WGS sequence"/>
</dbReference>
<organism evidence="2 3">
    <name type="scientific">Flavobacterium lacus</name>
    <dbReference type="NCBI Taxonomy" id="1353778"/>
    <lineage>
        <taxon>Bacteria</taxon>
        <taxon>Pseudomonadati</taxon>
        <taxon>Bacteroidota</taxon>
        <taxon>Flavobacteriia</taxon>
        <taxon>Flavobacteriales</taxon>
        <taxon>Flavobacteriaceae</taxon>
        <taxon>Flavobacterium</taxon>
    </lineage>
</organism>
<evidence type="ECO:0000313" key="2">
    <source>
        <dbReference type="EMBL" id="RAR46450.1"/>
    </source>
</evidence>
<protein>
    <submittedName>
        <fullName evidence="2">Uncharacterized protein DUF3883</fullName>
    </submittedName>
</protein>
<dbReference type="EMBL" id="QLSV01000019">
    <property type="protein sequence ID" value="RAR46450.1"/>
    <property type="molecule type" value="Genomic_DNA"/>
</dbReference>
<evidence type="ECO:0000259" key="1">
    <source>
        <dbReference type="Pfam" id="PF13020"/>
    </source>
</evidence>
<dbReference type="Pfam" id="PF13020">
    <property type="entry name" value="NOV_C"/>
    <property type="match status" value="1"/>
</dbReference>
<name>A0A328WJS5_9FLAO</name>
<proteinExistence type="predicted"/>
<keyword evidence="3" id="KW-1185">Reference proteome</keyword>
<gene>
    <name evidence="2" type="ORF">B0I10_1199</name>
</gene>
<comment type="caution">
    <text evidence="2">The sequence shown here is derived from an EMBL/GenBank/DDBJ whole genome shotgun (WGS) entry which is preliminary data.</text>
</comment>
<dbReference type="NCBIfam" id="NF047352">
    <property type="entry name" value="P_loop_sacsin"/>
    <property type="match status" value="1"/>
</dbReference>
<accession>A0A328WJS5</accession>
<reference evidence="2 3" key="1">
    <citation type="submission" date="2018-06" db="EMBL/GenBank/DDBJ databases">
        <title>Genomic Encyclopedia of Type Strains, Phase III (KMG-III): the genomes of soil and plant-associated and newly described type strains.</title>
        <authorList>
            <person name="Whitman W."/>
        </authorList>
    </citation>
    <scope>NUCLEOTIDE SEQUENCE [LARGE SCALE GENOMIC DNA]</scope>
    <source>
        <strain evidence="2 3">CGMCC 1.12504</strain>
    </source>
</reference>
<sequence>MIEKNQEIIKIIEQTKKEDERSDLKQHADKMLRDFEKFNDHSSNRAIWELVQNACDLTVECEIEIDYSYNRISFTHNGKPFDTKSLISLIKQVSGKYGIQEEDDIPEVGKYGTGFLTTHSFGRKFIIDSTLDTGNYHIPIENFEIDRTPKTWELLSDNISEQKKRVYRILESPTSIESIEAKTIFTYLPETPKEFEYIDKSLENLDDYIPLVFTINERLKKVTIKGKNNLITQYNFQEKNKVDNNKNINLYQTIISKNGSPIHLYSIVDKDDEIEIILPINKDKEVYDFGEKIARLFLYYPLIGSENFGINFIINCKNFLPTEPRNGIHLNSDVYQVKDQEEKNREIIKKCTEIIFSFLNSNVLEVSNPLLYTNVHFKTDSDNQTLNEYFEELQNEWNEKLELLPFVKTIEGYKTIQEVYYFAEEFLNYDDETFDCFYELISKFYKIIPLKNEAVIWSNNAINWKSESIYFITHKDLLEKISECNLEDFDKDTLKKYYQHLIDIELVNVFNEYKLLPNIEGYFHPFGHFLVAKDLNAEIIELGKILIPEKVNQLIDKEFIFNFNFSSFNQRNFSDEVKNELDKPSFKNSIFFSEDLVIESYHADLIESSEKIESNFFYALFNFCKLSYSKESNNKPIQLIKLIAKYYNLDDNLILLPNVEDKEKVELRSIRKVLFEIFFNLISTHNNEWVRENINFIYEIHKTYDDSNKDVFRESKIYPNQLFELRLSDDLKRDYDVSIDIKQFYLDVEKKDINELLTIKEFNSFISEDDYINNKYLTKIIEETIFNNNINDIDNHPHKPTILKIIPRLNDKYYQDLFQLLNEKKASIMISVVTKEETKDDIFAIVTLEDDKLKSIGKLISNPDFEAILNQAMNALDDEKQTKANFQFKKQIGNHIEEILKEHLKGIINPDDIKYEIKGEQDGQDIIIKIKEEAKYYIEVKSRWDKKTSIKMSKNQTLRSNEQKSNYALCSVDMTDYIGEDRFEIVEISKIIDNIKFINDIGVHVEHLIEVLKQTDATEEIHLDGDYRTLIPQSIITEKGIKLSQFETYLIEFLKK</sequence>
<dbReference type="RefSeq" id="WP_112087320.1">
    <property type="nucleotide sequence ID" value="NZ_QLSV01000019.1"/>
</dbReference>
<dbReference type="InterPro" id="IPR024975">
    <property type="entry name" value="NOV_C"/>
</dbReference>
<dbReference type="SUPFAM" id="SSF55874">
    <property type="entry name" value="ATPase domain of HSP90 chaperone/DNA topoisomerase II/histidine kinase"/>
    <property type="match status" value="1"/>
</dbReference>
<evidence type="ECO:0000313" key="3">
    <source>
        <dbReference type="Proteomes" id="UP000249518"/>
    </source>
</evidence>
<dbReference type="InterPro" id="IPR036890">
    <property type="entry name" value="HATPase_C_sf"/>
</dbReference>
<dbReference type="OrthoDB" id="7069425at2"/>
<dbReference type="AlphaFoldDB" id="A0A328WJS5"/>